<dbReference type="InterPro" id="IPR036390">
    <property type="entry name" value="WH_DNA-bd_sf"/>
</dbReference>
<evidence type="ECO:0000259" key="1">
    <source>
        <dbReference type="Pfam" id="PF04326"/>
    </source>
</evidence>
<dbReference type="PATRIC" id="fig|1111454.3.peg.1052"/>
<dbReference type="AlphaFoldDB" id="U7ULA4"/>
<dbReference type="PANTHER" id="PTHR30595:SF6">
    <property type="entry name" value="SCHLAFEN ALBA-2 DOMAIN-CONTAINING PROTEIN"/>
    <property type="match status" value="1"/>
</dbReference>
<dbReference type="PANTHER" id="PTHR30595">
    <property type="entry name" value="GLPR-RELATED TRANSCRIPTIONAL REPRESSOR"/>
    <property type="match status" value="1"/>
</dbReference>
<gene>
    <name evidence="2" type="ORF">HMPREF1250_0094</name>
</gene>
<proteinExistence type="predicted"/>
<comment type="caution">
    <text evidence="2">The sequence shown here is derived from an EMBL/GenBank/DDBJ whole genome shotgun (WGS) entry which is preliminary data.</text>
</comment>
<evidence type="ECO:0000313" key="2">
    <source>
        <dbReference type="EMBL" id="ERT60101.1"/>
    </source>
</evidence>
<dbReference type="Pfam" id="PF13749">
    <property type="entry name" value="HATPase_c_4"/>
    <property type="match status" value="1"/>
</dbReference>
<dbReference type="Gene3D" id="3.30.950.30">
    <property type="entry name" value="Schlafen, AAA domain"/>
    <property type="match status" value="1"/>
</dbReference>
<dbReference type="EMBL" id="AWXA01000027">
    <property type="protein sequence ID" value="ERT60101.1"/>
    <property type="molecule type" value="Genomic_DNA"/>
</dbReference>
<organism evidence="2 3">
    <name type="scientific">Megasphaera vaginalis</name>
    <name type="common">ex Srinivasan et al. 2021</name>
    <dbReference type="NCBI Taxonomy" id="1111454"/>
    <lineage>
        <taxon>Bacteria</taxon>
        <taxon>Bacillati</taxon>
        <taxon>Bacillota</taxon>
        <taxon>Negativicutes</taxon>
        <taxon>Veillonellales</taxon>
        <taxon>Veillonellaceae</taxon>
        <taxon>Megasphaera</taxon>
    </lineage>
</organism>
<dbReference type="InterPro" id="IPR007421">
    <property type="entry name" value="Schlafen_AlbA_2_dom"/>
</dbReference>
<name>U7ULA4_9FIRM</name>
<dbReference type="Proteomes" id="UP000017090">
    <property type="component" value="Unassembled WGS sequence"/>
</dbReference>
<protein>
    <submittedName>
        <fullName evidence="2">Divergent AAA domain protein</fullName>
    </submittedName>
</protein>
<dbReference type="SUPFAM" id="SSF46785">
    <property type="entry name" value="Winged helix' DNA-binding domain"/>
    <property type="match status" value="1"/>
</dbReference>
<keyword evidence="3" id="KW-1185">Reference proteome</keyword>
<dbReference type="InterPro" id="IPR036388">
    <property type="entry name" value="WH-like_DNA-bd_sf"/>
</dbReference>
<dbReference type="Pfam" id="PF04326">
    <property type="entry name" value="SLFN_AlbA_2"/>
    <property type="match status" value="1"/>
</dbReference>
<evidence type="ECO:0000313" key="3">
    <source>
        <dbReference type="Proteomes" id="UP000017090"/>
    </source>
</evidence>
<sequence>MSIKQDLTQIINNLCEQAESNELEFKESLNKLPKDIWETYSAFANTHGGFIILGVKEKPHISITGVNNPDQIIRDLFNTANNKSKISHNLLEDKNVIKHTIDGKCIISIFIPEQEQSKKPVYLNNNYAYTYIRKNEGDYIVSDDELRRFIRNASDDLDSELLDEYTLEDLNLESVLTFKNIINARNPSMHYLEMDNLEFLIEMGVFQLDRKDKRRPKLTIAGLLFLGTYDAIRSKLPQFHLEYINRRGISATDRWIDRVSTGDLNYKDLNVFGFFQIVREKLNATIEDSFELDENSIRKSPVELKTALREALANMLIHADYFDNTSDIKVVVDNYFYTFHNPGMMRVSVTQFFAGGKSLPRNNTLITFFRRMGISDRAGTGGKTILTFAIANKYQMPELEVTTDSTTLKLWVATPRGAHPELDDDTRKVLAYINEKKNVSKSQIISDTGLSAYKVRKALNTLIDNHIIFSLGKGRATRYSWSPSVIERVDAANRIRDLIIQDYQ</sequence>
<dbReference type="InterPro" id="IPR038475">
    <property type="entry name" value="RecG_C_sf"/>
</dbReference>
<dbReference type="RefSeq" id="WP_023053542.1">
    <property type="nucleotide sequence ID" value="NZ_AWXA01000027.1"/>
</dbReference>
<accession>U7ULA4</accession>
<feature type="domain" description="Schlafen AlbA-2" evidence="1">
    <location>
        <begin position="19"/>
        <end position="138"/>
    </location>
</feature>
<dbReference type="eggNOG" id="COG2865">
    <property type="taxonomic scope" value="Bacteria"/>
</dbReference>
<dbReference type="Gene3D" id="1.10.10.10">
    <property type="entry name" value="Winged helix-like DNA-binding domain superfamily/Winged helix DNA-binding domain"/>
    <property type="match status" value="1"/>
</dbReference>
<dbReference type="InterPro" id="IPR038461">
    <property type="entry name" value="Schlafen_AlbA_2_dom_sf"/>
</dbReference>
<dbReference type="STRING" id="1111454.HMPREF1250_0094"/>
<reference evidence="2 3" key="1">
    <citation type="submission" date="2013-09" db="EMBL/GenBank/DDBJ databases">
        <authorList>
            <person name="Durkin A.S."/>
            <person name="Haft D.R."/>
            <person name="McCorrison J."/>
            <person name="Torralba M."/>
            <person name="Gillis M."/>
            <person name="Haft D.H."/>
            <person name="Methe B."/>
            <person name="Sutton G."/>
            <person name="Nelson K.E."/>
        </authorList>
    </citation>
    <scope>NUCLEOTIDE SEQUENCE [LARGE SCALE GENOMIC DNA]</scope>
    <source>
        <strain evidence="2 3">BV3C16-1</strain>
    </source>
</reference>
<dbReference type="Gene3D" id="3.30.565.60">
    <property type="match status" value="1"/>
</dbReference>